<comment type="caution">
    <text evidence="1">The sequence shown here is derived from an EMBL/GenBank/DDBJ whole genome shotgun (WGS) entry which is preliminary data.</text>
</comment>
<dbReference type="RefSeq" id="WP_107637880.1">
    <property type="nucleotide sequence ID" value="NZ_PZIH01000042.1"/>
</dbReference>
<dbReference type="AlphaFoldDB" id="A0AB38PJG8"/>
<dbReference type="Proteomes" id="UP000316594">
    <property type="component" value="Unassembled WGS sequence"/>
</dbReference>
<accession>A0AB38PJG8</accession>
<name>A0AB38PJG8_STAHA</name>
<evidence type="ECO:0000313" key="2">
    <source>
        <dbReference type="Proteomes" id="UP000316594"/>
    </source>
</evidence>
<protein>
    <submittedName>
        <fullName evidence="1">Phage tail protein</fullName>
    </submittedName>
</protein>
<dbReference type="InterPro" id="IPR024410">
    <property type="entry name" value="Phage_TAC_12"/>
</dbReference>
<reference evidence="1 2" key="1">
    <citation type="submission" date="2019-07" db="EMBL/GenBank/DDBJ databases">
        <title>Genome Sequencing and Assembly of Staphylococcus haemolyticus SDA2.</title>
        <authorList>
            <person name="Emmons C.B."/>
            <person name="Park C."/>
            <person name="Sevigny J.L."/>
            <person name="Andam C."/>
        </authorList>
    </citation>
    <scope>NUCLEOTIDE SEQUENCE [LARGE SCALE GENOMIC DNA]</scope>
    <source>
        <strain evidence="1 2">SDA2</strain>
    </source>
</reference>
<proteinExistence type="predicted"/>
<gene>
    <name evidence="1" type="ORF">FNL11_01890</name>
</gene>
<evidence type="ECO:0000313" key="1">
    <source>
        <dbReference type="EMBL" id="TRL79237.1"/>
    </source>
</evidence>
<sequence length="114" mass="12715">MITIKNGQNELELKFGLGELNAIDKELGYEVRDINLGEGLETLLPKLQTGNVLALSKIIKACTKGQKGRPKNDEELEKVLNGIFNEYGSFRAFGKVLIEELVNKPLTQDLVKTR</sequence>
<dbReference type="Pfam" id="PF12363">
    <property type="entry name" value="Phage_TAC_12"/>
    <property type="match status" value="1"/>
</dbReference>
<dbReference type="EMBL" id="VJMP01000001">
    <property type="protein sequence ID" value="TRL79237.1"/>
    <property type="molecule type" value="Genomic_DNA"/>
</dbReference>
<organism evidence="1 2">
    <name type="scientific">Staphylococcus haemolyticus</name>
    <dbReference type="NCBI Taxonomy" id="1283"/>
    <lineage>
        <taxon>Bacteria</taxon>
        <taxon>Bacillati</taxon>
        <taxon>Bacillota</taxon>
        <taxon>Bacilli</taxon>
        <taxon>Bacillales</taxon>
        <taxon>Staphylococcaceae</taxon>
        <taxon>Staphylococcus</taxon>
    </lineage>
</organism>